<dbReference type="Proteomes" id="UP000078558">
    <property type="component" value="Chromosome I"/>
</dbReference>
<dbReference type="KEGG" id="odi:ODI_R2224"/>
<feature type="chain" id="PRO_5015062422" description="Lysozyme inhibitor LprI-like N-terminal domain-containing protein" evidence="1">
    <location>
        <begin position="16"/>
        <end position="126"/>
    </location>
</feature>
<dbReference type="Gene3D" id="1.20.1270.180">
    <property type="match status" value="1"/>
</dbReference>
<proteinExistence type="predicted"/>
<reference evidence="4 5" key="2">
    <citation type="submission" date="2017-08" db="EMBL/GenBank/DDBJ databases">
        <authorList>
            <person name="de Groot N.N."/>
        </authorList>
    </citation>
    <scope>NUCLEOTIDE SEQUENCE [LARGE SCALE GENOMIC DNA]</scope>
    <source>
        <strain evidence="4">Orrdi1</strain>
    </source>
</reference>
<feature type="domain" description="Lysozyme inhibitor LprI-like N-terminal" evidence="2">
    <location>
        <begin position="41"/>
        <end position="120"/>
    </location>
</feature>
<keyword evidence="1" id="KW-0732">Signal</keyword>
<evidence type="ECO:0000313" key="5">
    <source>
        <dbReference type="Proteomes" id="UP000078558"/>
    </source>
</evidence>
<reference evidence="3 5" key="1">
    <citation type="submission" date="2016-06" db="EMBL/GenBank/DDBJ databases">
        <authorList>
            <person name="Kjaerup R.B."/>
            <person name="Dalgaard T.S."/>
            <person name="Juul-Madsen H.R."/>
        </authorList>
    </citation>
    <scope>NUCLEOTIDE SEQUENCE [LARGE SCALE GENOMIC DNA]</scope>
    <source>
        <strain evidence="3">Orrdi1</strain>
    </source>
</reference>
<feature type="signal peptide" evidence="1">
    <location>
        <begin position="1"/>
        <end position="15"/>
    </location>
</feature>
<dbReference type="AlphaFoldDB" id="A0A1C3JXJ4"/>
<gene>
    <name evidence="3" type="ORF">ODI_01220</name>
    <name evidence="4" type="ORF">ODI_R2224</name>
</gene>
<sequence>MIAGALAMTAMQALAATPADDYATQYENCLTDAGGINNGTVEACSSSVDAKVKREMNATYSRLHARLKAQSPGDADKLEDTQLAWLAYRNGQCSLATTYVGSPMHGYCPMMLNIQRLEELKEMAGQ</sequence>
<dbReference type="EMBL" id="FLRC01000003">
    <property type="protein sequence ID" value="SBT23838.1"/>
    <property type="molecule type" value="Genomic_DNA"/>
</dbReference>
<keyword evidence="5" id="KW-1185">Reference proteome</keyword>
<name>A0A1C3JXJ4_9BURK</name>
<evidence type="ECO:0000256" key="1">
    <source>
        <dbReference type="SAM" id="SignalP"/>
    </source>
</evidence>
<evidence type="ECO:0000313" key="4">
    <source>
        <dbReference type="EMBL" id="SOE49646.1"/>
    </source>
</evidence>
<dbReference type="STRING" id="1851544.ODI_01220"/>
<evidence type="ECO:0000259" key="2">
    <source>
        <dbReference type="Pfam" id="PF07007"/>
    </source>
</evidence>
<dbReference type="Pfam" id="PF07007">
    <property type="entry name" value="LprI"/>
    <property type="match status" value="1"/>
</dbReference>
<dbReference type="EMBL" id="LT907988">
    <property type="protein sequence ID" value="SOE49646.1"/>
    <property type="molecule type" value="Genomic_DNA"/>
</dbReference>
<dbReference type="InterPro" id="IPR009739">
    <property type="entry name" value="LprI-like_N"/>
</dbReference>
<protein>
    <recommendedName>
        <fullName evidence="2">Lysozyme inhibitor LprI-like N-terminal domain-containing protein</fullName>
    </recommendedName>
</protein>
<accession>A0A1C3JXJ4</accession>
<evidence type="ECO:0000313" key="3">
    <source>
        <dbReference type="EMBL" id="SBT23838.1"/>
    </source>
</evidence>
<organism evidence="3 5">
    <name type="scientific">Orrella dioscoreae</name>
    <dbReference type="NCBI Taxonomy" id="1851544"/>
    <lineage>
        <taxon>Bacteria</taxon>
        <taxon>Pseudomonadati</taxon>
        <taxon>Pseudomonadota</taxon>
        <taxon>Betaproteobacteria</taxon>
        <taxon>Burkholderiales</taxon>
        <taxon>Alcaligenaceae</taxon>
        <taxon>Orrella</taxon>
    </lineage>
</organism>